<evidence type="ECO:0000313" key="2">
    <source>
        <dbReference type="Proteomes" id="UP001148838"/>
    </source>
</evidence>
<accession>A0ABQ8ST89</accession>
<sequence length="254" mass="28653">MIAIESSSSFVPIPLLRDVIDVHRSVSNLCRRCDREVETLAHVLGACPHGYFLRNTRHHIVRSIIATALRNKGYSVYEEVHGISSEGSNRRIDIIEFKPPSLEGYLRRFINSLGYLASELDEDDNAGEMSPESSTESYPAFAHIGLRENPGETSTRNTKADVVYDRLTINITLDNFAKKLIVKILTSRIKATTVKIFTDVVKRIVKFYGSSFSRERCTTSRRSVLFSFLDEIELVSDVNTHIEGQSAILSVKIR</sequence>
<protein>
    <recommendedName>
        <fullName evidence="3">Reverse transcriptase</fullName>
    </recommendedName>
</protein>
<dbReference type="EMBL" id="JAJSOF020000021">
    <property type="protein sequence ID" value="KAJ4436940.1"/>
    <property type="molecule type" value="Genomic_DNA"/>
</dbReference>
<evidence type="ECO:0000313" key="1">
    <source>
        <dbReference type="EMBL" id="KAJ4436940.1"/>
    </source>
</evidence>
<organism evidence="1 2">
    <name type="scientific">Periplaneta americana</name>
    <name type="common">American cockroach</name>
    <name type="synonym">Blatta americana</name>
    <dbReference type="NCBI Taxonomy" id="6978"/>
    <lineage>
        <taxon>Eukaryota</taxon>
        <taxon>Metazoa</taxon>
        <taxon>Ecdysozoa</taxon>
        <taxon>Arthropoda</taxon>
        <taxon>Hexapoda</taxon>
        <taxon>Insecta</taxon>
        <taxon>Pterygota</taxon>
        <taxon>Neoptera</taxon>
        <taxon>Polyneoptera</taxon>
        <taxon>Dictyoptera</taxon>
        <taxon>Blattodea</taxon>
        <taxon>Blattoidea</taxon>
        <taxon>Blattidae</taxon>
        <taxon>Blattinae</taxon>
        <taxon>Periplaneta</taxon>
    </lineage>
</organism>
<reference evidence="1 2" key="1">
    <citation type="journal article" date="2022" name="Allergy">
        <title>Genome assembly and annotation of Periplaneta americana reveal a comprehensive cockroach allergen profile.</title>
        <authorList>
            <person name="Wang L."/>
            <person name="Xiong Q."/>
            <person name="Saelim N."/>
            <person name="Wang L."/>
            <person name="Nong W."/>
            <person name="Wan A.T."/>
            <person name="Shi M."/>
            <person name="Liu X."/>
            <person name="Cao Q."/>
            <person name="Hui J.H.L."/>
            <person name="Sookrung N."/>
            <person name="Leung T.F."/>
            <person name="Tungtrongchitr A."/>
            <person name="Tsui S.K.W."/>
        </authorList>
    </citation>
    <scope>NUCLEOTIDE SEQUENCE [LARGE SCALE GENOMIC DNA]</scope>
    <source>
        <strain evidence="1">PWHHKU_190912</strain>
    </source>
</reference>
<keyword evidence="2" id="KW-1185">Reference proteome</keyword>
<gene>
    <name evidence="1" type="ORF">ANN_17072</name>
</gene>
<dbReference type="Proteomes" id="UP001148838">
    <property type="component" value="Unassembled WGS sequence"/>
</dbReference>
<name>A0ABQ8ST89_PERAM</name>
<proteinExistence type="predicted"/>
<comment type="caution">
    <text evidence="1">The sequence shown here is derived from an EMBL/GenBank/DDBJ whole genome shotgun (WGS) entry which is preliminary data.</text>
</comment>
<evidence type="ECO:0008006" key="3">
    <source>
        <dbReference type="Google" id="ProtNLM"/>
    </source>
</evidence>